<dbReference type="PRINTS" id="PR00081">
    <property type="entry name" value="GDHRDH"/>
</dbReference>
<protein>
    <recommendedName>
        <fullName evidence="6">NAD(P)-binding protein</fullName>
    </recommendedName>
</protein>
<accession>A0A067MSL1</accession>
<dbReference type="PANTHER" id="PTHR43544">
    <property type="entry name" value="SHORT-CHAIN DEHYDROGENASE/REDUCTASE"/>
    <property type="match status" value="1"/>
</dbReference>
<keyword evidence="2" id="KW-0521">NADP</keyword>
<evidence type="ECO:0008006" key="6">
    <source>
        <dbReference type="Google" id="ProtNLM"/>
    </source>
</evidence>
<keyword evidence="3" id="KW-0560">Oxidoreductase</keyword>
<dbReference type="InterPro" id="IPR036291">
    <property type="entry name" value="NAD(P)-bd_dom_sf"/>
</dbReference>
<comment type="similarity">
    <text evidence="1">Belongs to the short-chain dehydrogenases/reductases (SDR) family.</text>
</comment>
<dbReference type="Pfam" id="PF00106">
    <property type="entry name" value="adh_short"/>
    <property type="match status" value="1"/>
</dbReference>
<organism evidence="4 5">
    <name type="scientific">Botryobasidium botryosum (strain FD-172 SS1)</name>
    <dbReference type="NCBI Taxonomy" id="930990"/>
    <lineage>
        <taxon>Eukaryota</taxon>
        <taxon>Fungi</taxon>
        <taxon>Dikarya</taxon>
        <taxon>Basidiomycota</taxon>
        <taxon>Agaricomycotina</taxon>
        <taxon>Agaricomycetes</taxon>
        <taxon>Cantharellales</taxon>
        <taxon>Botryobasidiaceae</taxon>
        <taxon>Botryobasidium</taxon>
    </lineage>
</organism>
<dbReference type="OrthoDB" id="7289984at2759"/>
<dbReference type="CDD" id="cd05325">
    <property type="entry name" value="carb_red_sniffer_like_SDR_c"/>
    <property type="match status" value="1"/>
</dbReference>
<evidence type="ECO:0000256" key="2">
    <source>
        <dbReference type="ARBA" id="ARBA00022857"/>
    </source>
</evidence>
<sequence>MVAPTVYLVSGANRGIGLGLVTALASRDNVVVFAGARNPPAAKDLHALAEKYPGRLYIVKLTSSDKPENEAAIAEIKAIAGKLDVVIANAGISQFYGTALATPIEEMRIHYEVNVIGTLVLFQAAWPLLKMSASPTFIPISSGAGSITEGAGTGMGVTAYGVSKAGLNYLARKLHFEHPELICFPMSPGAVTTDLAANAARSDDIIKAIPAMTVEESTTGILKVLGGATREKDGGKFLHYNGSVRAW</sequence>
<dbReference type="InterPro" id="IPR002347">
    <property type="entry name" value="SDR_fam"/>
</dbReference>
<evidence type="ECO:0000313" key="5">
    <source>
        <dbReference type="Proteomes" id="UP000027195"/>
    </source>
</evidence>
<evidence type="ECO:0000256" key="1">
    <source>
        <dbReference type="ARBA" id="ARBA00006484"/>
    </source>
</evidence>
<dbReference type="HOGENOM" id="CLU_010194_9_1_1"/>
<reference evidence="5" key="1">
    <citation type="journal article" date="2014" name="Proc. Natl. Acad. Sci. U.S.A.">
        <title>Extensive sampling of basidiomycete genomes demonstrates inadequacy of the white-rot/brown-rot paradigm for wood decay fungi.</title>
        <authorList>
            <person name="Riley R."/>
            <person name="Salamov A.A."/>
            <person name="Brown D.W."/>
            <person name="Nagy L.G."/>
            <person name="Floudas D."/>
            <person name="Held B.W."/>
            <person name="Levasseur A."/>
            <person name="Lombard V."/>
            <person name="Morin E."/>
            <person name="Otillar R."/>
            <person name="Lindquist E.A."/>
            <person name="Sun H."/>
            <person name="LaButti K.M."/>
            <person name="Schmutz J."/>
            <person name="Jabbour D."/>
            <person name="Luo H."/>
            <person name="Baker S.E."/>
            <person name="Pisabarro A.G."/>
            <person name="Walton J.D."/>
            <person name="Blanchette R.A."/>
            <person name="Henrissat B."/>
            <person name="Martin F."/>
            <person name="Cullen D."/>
            <person name="Hibbett D.S."/>
            <person name="Grigoriev I.V."/>
        </authorList>
    </citation>
    <scope>NUCLEOTIDE SEQUENCE [LARGE SCALE GENOMIC DNA]</scope>
    <source>
        <strain evidence="5">FD-172 SS1</strain>
    </source>
</reference>
<dbReference type="FunCoup" id="A0A067MSL1">
    <property type="interactions" value="112"/>
</dbReference>
<keyword evidence="5" id="KW-1185">Reference proteome</keyword>
<dbReference type="Proteomes" id="UP000027195">
    <property type="component" value="Unassembled WGS sequence"/>
</dbReference>
<evidence type="ECO:0000256" key="3">
    <source>
        <dbReference type="ARBA" id="ARBA00023002"/>
    </source>
</evidence>
<dbReference type="InterPro" id="IPR020904">
    <property type="entry name" value="Sc_DH/Rdtase_CS"/>
</dbReference>
<dbReference type="SUPFAM" id="SSF51735">
    <property type="entry name" value="NAD(P)-binding Rossmann-fold domains"/>
    <property type="match status" value="1"/>
</dbReference>
<dbReference type="EMBL" id="KL198021">
    <property type="protein sequence ID" value="KDQ18728.1"/>
    <property type="molecule type" value="Genomic_DNA"/>
</dbReference>
<dbReference type="InterPro" id="IPR051468">
    <property type="entry name" value="Fungal_SecMetab_SDRs"/>
</dbReference>
<dbReference type="GO" id="GO:0016491">
    <property type="term" value="F:oxidoreductase activity"/>
    <property type="evidence" value="ECO:0007669"/>
    <property type="project" value="UniProtKB-KW"/>
</dbReference>
<gene>
    <name evidence="4" type="ORF">BOTBODRAFT_29104</name>
</gene>
<dbReference type="Gene3D" id="3.40.50.720">
    <property type="entry name" value="NAD(P)-binding Rossmann-like Domain"/>
    <property type="match status" value="1"/>
</dbReference>
<dbReference type="InParanoid" id="A0A067MSL1"/>
<proteinExistence type="inferred from homology"/>
<dbReference type="PANTHER" id="PTHR43544:SF7">
    <property type="entry name" value="NADB-LER2"/>
    <property type="match status" value="1"/>
</dbReference>
<evidence type="ECO:0000313" key="4">
    <source>
        <dbReference type="EMBL" id="KDQ18728.1"/>
    </source>
</evidence>
<dbReference type="AlphaFoldDB" id="A0A067MSL1"/>
<dbReference type="GO" id="GO:0005737">
    <property type="term" value="C:cytoplasm"/>
    <property type="evidence" value="ECO:0007669"/>
    <property type="project" value="TreeGrafter"/>
</dbReference>
<name>A0A067MSL1_BOTB1</name>
<dbReference type="PROSITE" id="PS00061">
    <property type="entry name" value="ADH_SHORT"/>
    <property type="match status" value="1"/>
</dbReference>